<organism evidence="1 2">
    <name type="scientific">Pleurotus eryngii</name>
    <name type="common">Boletus of the steppes</name>
    <dbReference type="NCBI Taxonomy" id="5323"/>
    <lineage>
        <taxon>Eukaryota</taxon>
        <taxon>Fungi</taxon>
        <taxon>Dikarya</taxon>
        <taxon>Basidiomycota</taxon>
        <taxon>Agaricomycotina</taxon>
        <taxon>Agaricomycetes</taxon>
        <taxon>Agaricomycetidae</taxon>
        <taxon>Agaricales</taxon>
        <taxon>Pleurotineae</taxon>
        <taxon>Pleurotaceae</taxon>
        <taxon>Pleurotus</taxon>
    </lineage>
</organism>
<comment type="caution">
    <text evidence="1">The sequence shown here is derived from an EMBL/GenBank/DDBJ whole genome shotgun (WGS) entry which is preliminary data.</text>
</comment>
<dbReference type="EMBL" id="MU154556">
    <property type="protein sequence ID" value="KAF9496018.1"/>
    <property type="molecule type" value="Genomic_DNA"/>
</dbReference>
<gene>
    <name evidence="1" type="ORF">BDN71DRAFT_1554133</name>
</gene>
<sequence length="203" mass="23492">MTATFNIKSATKPPNRSLSFGLYHQHPQSPRFPHSFLTKMQLLFPRSRNGGCHMYAPSIGQTLDWYHISQLRLPTYRFRHNARFHPYIRYVETDPLMSTIDEHDSPRAALPPPPPPPAYLANEVPQAQEFDGDREIEVNEEAVERRRFIQVILAITQNLKAAAERIIRRQPKCITADNVNQAAKEESLEFRRRSSVRITVPHI</sequence>
<accession>A0A9P5ZZM2</accession>
<reference evidence="1" key="1">
    <citation type="submission" date="2020-11" db="EMBL/GenBank/DDBJ databases">
        <authorList>
            <consortium name="DOE Joint Genome Institute"/>
            <person name="Ahrendt S."/>
            <person name="Riley R."/>
            <person name="Andreopoulos W."/>
            <person name="Labutti K."/>
            <person name="Pangilinan J."/>
            <person name="Ruiz-Duenas F.J."/>
            <person name="Barrasa J.M."/>
            <person name="Sanchez-Garcia M."/>
            <person name="Camarero S."/>
            <person name="Miyauchi S."/>
            <person name="Serrano A."/>
            <person name="Linde D."/>
            <person name="Babiker R."/>
            <person name="Drula E."/>
            <person name="Ayuso-Fernandez I."/>
            <person name="Pacheco R."/>
            <person name="Padilla G."/>
            <person name="Ferreira P."/>
            <person name="Barriuso J."/>
            <person name="Kellner H."/>
            <person name="Castanera R."/>
            <person name="Alfaro M."/>
            <person name="Ramirez L."/>
            <person name="Pisabarro A.G."/>
            <person name="Kuo A."/>
            <person name="Tritt A."/>
            <person name="Lipzen A."/>
            <person name="He G."/>
            <person name="Yan M."/>
            <person name="Ng V."/>
            <person name="Cullen D."/>
            <person name="Martin F."/>
            <person name="Rosso M.-N."/>
            <person name="Henrissat B."/>
            <person name="Hibbett D."/>
            <person name="Martinez A.T."/>
            <person name="Grigoriev I.V."/>
        </authorList>
    </citation>
    <scope>NUCLEOTIDE SEQUENCE</scope>
    <source>
        <strain evidence="1">ATCC 90797</strain>
    </source>
</reference>
<keyword evidence="2" id="KW-1185">Reference proteome</keyword>
<dbReference type="OrthoDB" id="2637024at2759"/>
<dbReference type="AlphaFoldDB" id="A0A9P5ZZM2"/>
<evidence type="ECO:0000313" key="2">
    <source>
        <dbReference type="Proteomes" id="UP000807025"/>
    </source>
</evidence>
<dbReference type="Proteomes" id="UP000807025">
    <property type="component" value="Unassembled WGS sequence"/>
</dbReference>
<name>A0A9P5ZZM2_PLEER</name>
<protein>
    <submittedName>
        <fullName evidence="1">Uncharacterized protein</fullName>
    </submittedName>
</protein>
<proteinExistence type="predicted"/>
<evidence type="ECO:0000313" key="1">
    <source>
        <dbReference type="EMBL" id="KAF9496018.1"/>
    </source>
</evidence>